<keyword evidence="4" id="KW-0456">Lyase</keyword>
<evidence type="ECO:0000313" key="4">
    <source>
        <dbReference type="EMBL" id="MCW3805570.1"/>
    </source>
</evidence>
<feature type="region of interest" description="Disordered" evidence="3">
    <location>
        <begin position="450"/>
        <end position="471"/>
    </location>
</feature>
<organism evidence="4 5">
    <name type="scientific">Plebeiibacterium marinum</name>
    <dbReference type="NCBI Taxonomy" id="2992111"/>
    <lineage>
        <taxon>Bacteria</taxon>
        <taxon>Pseudomonadati</taxon>
        <taxon>Bacteroidota</taxon>
        <taxon>Bacteroidia</taxon>
        <taxon>Marinilabiliales</taxon>
        <taxon>Marinilabiliaceae</taxon>
        <taxon>Plebeiibacterium</taxon>
    </lineage>
</organism>
<dbReference type="AlphaFoldDB" id="A0AAE3SKI4"/>
<dbReference type="InterPro" id="IPR012334">
    <property type="entry name" value="Pectin_lyas_fold"/>
</dbReference>
<proteinExistence type="predicted"/>
<dbReference type="InterPro" id="IPR011050">
    <property type="entry name" value="Pectin_lyase_fold/virulence"/>
</dbReference>
<dbReference type="Proteomes" id="UP001207408">
    <property type="component" value="Unassembled WGS sequence"/>
</dbReference>
<dbReference type="InterPro" id="IPR052063">
    <property type="entry name" value="Polysaccharide_Lyase_1"/>
</dbReference>
<keyword evidence="5" id="KW-1185">Reference proteome</keyword>
<evidence type="ECO:0000256" key="2">
    <source>
        <dbReference type="ARBA" id="ARBA00023180"/>
    </source>
</evidence>
<keyword evidence="2" id="KW-0325">Glycoprotein</keyword>
<dbReference type="PANTHER" id="PTHR42970">
    <property type="entry name" value="PECTATE LYASE C-RELATED"/>
    <property type="match status" value="1"/>
</dbReference>
<dbReference type="GO" id="GO:0016829">
    <property type="term" value="F:lyase activity"/>
    <property type="evidence" value="ECO:0007669"/>
    <property type="project" value="UniProtKB-KW"/>
</dbReference>
<protein>
    <submittedName>
        <fullName evidence="4">Pectate lyase</fullName>
    </submittedName>
</protein>
<dbReference type="PROSITE" id="PS51257">
    <property type="entry name" value="PROKAR_LIPOPROTEIN"/>
    <property type="match status" value="1"/>
</dbReference>
<keyword evidence="1" id="KW-0479">Metal-binding</keyword>
<sequence length="530" mass="57794">MKNTLYYLVIFTFSMLISLGCEKDEKWAKSPVTSESDDDTKGGNNNAVVEDPYAFPGAEGGGMNTIGGRGGNVYKVTSLEDTNSPGTLRYAINQEGARIVVFDTSGTIHLQSSLSIDNDNITIAGQTAPGDGITLADFPVSVSANEVIIRFIRFRMGDKKVFEAGVADGADALGGRQRNNIIIDHCSVSWCTDECCSFYDNENFTLQWSIISESLRLSKHSKGPHGYGAIWGGVNASFHHNLMAHHDSRTPRFGPGAVHAGTDRVDVRNNVFYNWNGNGCYGGEAMHINIVNNYYKPGPATADKVASRIMQIDISGTGGYFEEIIGVWGRYYISGNVFPYNSGVTGNNWTGINIYQKDGFTEGTEALLRLYTEVETDAITTHDAETAYEKVLAYAGSSLVRDAVDNRIVNEVTNGTAAYKGLNEHNGYGTDFPGSDVNWKSTNYPRLGIIDSQDDTKPEGAGDEWSAWPDLDAGTPLVDTDNDGMPDQWETDNGLDPNLKDHKGRNLSTAYDNIEVYINSLVSDITDAKK</sequence>
<dbReference type="RefSeq" id="WP_301198940.1">
    <property type="nucleotide sequence ID" value="NZ_JAPDPI010000013.1"/>
</dbReference>
<name>A0AAE3SKI4_9BACT</name>
<reference evidence="4" key="1">
    <citation type="submission" date="2022-10" db="EMBL/GenBank/DDBJ databases">
        <authorList>
            <person name="Yu W.X."/>
        </authorList>
    </citation>
    <scope>NUCLEOTIDE SEQUENCE</scope>
    <source>
        <strain evidence="4">D04</strain>
    </source>
</reference>
<evidence type="ECO:0000256" key="1">
    <source>
        <dbReference type="ARBA" id="ARBA00022723"/>
    </source>
</evidence>
<evidence type="ECO:0000313" key="5">
    <source>
        <dbReference type="Proteomes" id="UP001207408"/>
    </source>
</evidence>
<dbReference type="SUPFAM" id="SSF51126">
    <property type="entry name" value="Pectin lyase-like"/>
    <property type="match status" value="1"/>
</dbReference>
<dbReference type="EMBL" id="JAPDPI010000013">
    <property type="protein sequence ID" value="MCW3805570.1"/>
    <property type="molecule type" value="Genomic_DNA"/>
</dbReference>
<dbReference type="Gene3D" id="2.160.20.10">
    <property type="entry name" value="Single-stranded right-handed beta-helix, Pectin lyase-like"/>
    <property type="match status" value="1"/>
</dbReference>
<evidence type="ECO:0000256" key="3">
    <source>
        <dbReference type="SAM" id="MobiDB-lite"/>
    </source>
</evidence>
<dbReference type="GO" id="GO:0046872">
    <property type="term" value="F:metal ion binding"/>
    <property type="evidence" value="ECO:0007669"/>
    <property type="project" value="UniProtKB-KW"/>
</dbReference>
<dbReference type="PANTHER" id="PTHR42970:SF1">
    <property type="entry name" value="PECTATE LYASE C-RELATED"/>
    <property type="match status" value="1"/>
</dbReference>
<comment type="caution">
    <text evidence="4">The sequence shown here is derived from an EMBL/GenBank/DDBJ whole genome shotgun (WGS) entry which is preliminary data.</text>
</comment>
<accession>A0AAE3SKI4</accession>
<gene>
    <name evidence="4" type="ORF">OM074_08010</name>
</gene>